<evidence type="ECO:0000313" key="1">
    <source>
        <dbReference type="EMBL" id="DAE23908.1"/>
    </source>
</evidence>
<protein>
    <submittedName>
        <fullName evidence="1">Minor capsid protein from bacteriophage</fullName>
    </submittedName>
</protein>
<sequence>MAEKDKVVKYDIDGFEAITPAIRSLLNEYPCLSDGDEIAFATLANDKGKAMFPVSGASIETEKTSVTGRVVQICLYPFFVIYRGSGLSESRKAAVKEWLDDLGKWLEKQPITVKGETHTITDYPELTGNRTILEIKRTSPAYLESVEANKAENWAISISVRYRNVYQK</sequence>
<organism evidence="1">
    <name type="scientific">Siphoviridae sp. ctoWO12</name>
    <dbReference type="NCBI Taxonomy" id="2826461"/>
    <lineage>
        <taxon>Viruses</taxon>
        <taxon>Duplodnaviria</taxon>
        <taxon>Heunggongvirae</taxon>
        <taxon>Uroviricota</taxon>
        <taxon>Caudoviricetes</taxon>
    </lineage>
</organism>
<proteinExistence type="predicted"/>
<dbReference type="EMBL" id="BK015761">
    <property type="protein sequence ID" value="DAE23908.1"/>
    <property type="molecule type" value="Genomic_DNA"/>
</dbReference>
<accession>A0A8S5QZ05</accession>
<name>A0A8S5QZ05_9CAUD</name>
<reference evidence="1" key="1">
    <citation type="journal article" date="2021" name="Proc. Natl. Acad. Sci. U.S.A.">
        <title>A Catalog of Tens of Thousands of Viruses from Human Metagenomes Reveals Hidden Associations with Chronic Diseases.</title>
        <authorList>
            <person name="Tisza M.J."/>
            <person name="Buck C.B."/>
        </authorList>
    </citation>
    <scope>NUCLEOTIDE SEQUENCE</scope>
    <source>
        <strain evidence="1">CtoWO12</strain>
    </source>
</reference>